<dbReference type="SUPFAM" id="SSF140663">
    <property type="entry name" value="TTHA0068-like"/>
    <property type="match status" value="1"/>
</dbReference>
<dbReference type="Gene3D" id="1.10.3450.10">
    <property type="entry name" value="TTHA0068-like"/>
    <property type="match status" value="1"/>
</dbReference>
<dbReference type="RefSeq" id="WP_386062267.1">
    <property type="nucleotide sequence ID" value="NZ_JBHTKL010000005.1"/>
</dbReference>
<dbReference type="Pfam" id="PF03745">
    <property type="entry name" value="DUF309"/>
    <property type="match status" value="1"/>
</dbReference>
<dbReference type="InterPro" id="IPR005500">
    <property type="entry name" value="DUF309"/>
</dbReference>
<accession>A0ABW3L5M9</accession>
<reference evidence="2" key="1">
    <citation type="journal article" date="2019" name="Int. J. Syst. Evol. Microbiol.">
        <title>The Global Catalogue of Microorganisms (GCM) 10K type strain sequencing project: providing services to taxonomists for standard genome sequencing and annotation.</title>
        <authorList>
            <consortium name="The Broad Institute Genomics Platform"/>
            <consortium name="The Broad Institute Genome Sequencing Center for Infectious Disease"/>
            <person name="Wu L."/>
            <person name="Ma J."/>
        </authorList>
    </citation>
    <scope>NUCLEOTIDE SEQUENCE [LARGE SCALE GENOMIC DNA]</scope>
    <source>
        <strain evidence="2">CCUG 56607</strain>
    </source>
</reference>
<gene>
    <name evidence="1" type="ORF">ACFQ2J_15105</name>
</gene>
<dbReference type="PANTHER" id="PTHR34796:SF1">
    <property type="entry name" value="EXPRESSED PROTEIN"/>
    <property type="match status" value="1"/>
</dbReference>
<sequence length="121" mass="14230">MSFEYPLNYYQFFVSFNMGDYYECHDLLEEVWLEDRSNHFIKGLLQLSVAHYHYSYGNIKGARSMFESADTYLSKYSGKHWGISIIGVRDHIHDCLNIIPQTRPAGELPELPVLYLNIEEE</sequence>
<protein>
    <submittedName>
        <fullName evidence="1">DUF309 domain-containing protein</fullName>
    </submittedName>
</protein>
<organism evidence="1 2">
    <name type="scientific">Thalassobacillus hwangdonensis</name>
    <dbReference type="NCBI Taxonomy" id="546108"/>
    <lineage>
        <taxon>Bacteria</taxon>
        <taxon>Bacillati</taxon>
        <taxon>Bacillota</taxon>
        <taxon>Bacilli</taxon>
        <taxon>Bacillales</taxon>
        <taxon>Bacillaceae</taxon>
        <taxon>Thalassobacillus</taxon>
    </lineage>
</organism>
<dbReference type="EMBL" id="JBHTKL010000005">
    <property type="protein sequence ID" value="MFD1020515.1"/>
    <property type="molecule type" value="Genomic_DNA"/>
</dbReference>
<dbReference type="Proteomes" id="UP001596990">
    <property type="component" value="Unassembled WGS sequence"/>
</dbReference>
<dbReference type="InterPro" id="IPR023203">
    <property type="entry name" value="TTHA0068_sf"/>
</dbReference>
<evidence type="ECO:0000313" key="1">
    <source>
        <dbReference type="EMBL" id="MFD1020515.1"/>
    </source>
</evidence>
<dbReference type="PANTHER" id="PTHR34796">
    <property type="entry name" value="EXPRESSED PROTEIN"/>
    <property type="match status" value="1"/>
</dbReference>
<keyword evidence="2" id="KW-1185">Reference proteome</keyword>
<name>A0ABW3L5M9_9BACI</name>
<comment type="caution">
    <text evidence="1">The sequence shown here is derived from an EMBL/GenBank/DDBJ whole genome shotgun (WGS) entry which is preliminary data.</text>
</comment>
<evidence type="ECO:0000313" key="2">
    <source>
        <dbReference type="Proteomes" id="UP001596990"/>
    </source>
</evidence>
<proteinExistence type="predicted"/>